<name>A0A485PPS7_LYNPA</name>
<accession>A0A485PPS7</accession>
<keyword evidence="6" id="KW-1185">Reference proteome</keyword>
<dbReference type="Pfam" id="PF07686">
    <property type="entry name" value="V-set"/>
    <property type="match status" value="1"/>
</dbReference>
<dbReference type="InterPro" id="IPR050413">
    <property type="entry name" value="TCR_beta_variable"/>
</dbReference>
<feature type="domain" description="Immunoglobulin" evidence="4">
    <location>
        <begin position="27"/>
        <end position="136"/>
    </location>
</feature>
<evidence type="ECO:0000313" key="5">
    <source>
        <dbReference type="EMBL" id="VFV45979.1"/>
    </source>
</evidence>
<dbReference type="Gene3D" id="2.60.40.10">
    <property type="entry name" value="Immunoglobulins"/>
    <property type="match status" value="1"/>
</dbReference>
<reference evidence="5 6" key="1">
    <citation type="submission" date="2019-01" db="EMBL/GenBank/DDBJ databases">
        <authorList>
            <person name="Alioto T."/>
            <person name="Alioto T."/>
        </authorList>
    </citation>
    <scope>NUCLEOTIDE SEQUENCE [LARGE SCALE GENOMIC DNA]</scope>
</reference>
<dbReference type="GO" id="GO:0002376">
    <property type="term" value="P:immune system process"/>
    <property type="evidence" value="ECO:0007669"/>
    <property type="project" value="UniProtKB-KW"/>
</dbReference>
<protein>
    <recommendedName>
        <fullName evidence="4">Immunoglobulin domain-containing protein</fullName>
    </recommendedName>
</protein>
<keyword evidence="2" id="KW-0391">Immunity</keyword>
<gene>
    <name evidence="5" type="ORF">LYPA_23C021959</name>
</gene>
<dbReference type="InterPro" id="IPR036179">
    <property type="entry name" value="Ig-like_dom_sf"/>
</dbReference>
<dbReference type="InterPro" id="IPR013106">
    <property type="entry name" value="Ig_V-set"/>
</dbReference>
<dbReference type="AlphaFoldDB" id="A0A485PPS7"/>
<evidence type="ECO:0000259" key="4">
    <source>
        <dbReference type="SMART" id="SM00409"/>
    </source>
</evidence>
<evidence type="ECO:0000313" key="6">
    <source>
        <dbReference type="Proteomes" id="UP000386466"/>
    </source>
</evidence>
<dbReference type="Proteomes" id="UP000386466">
    <property type="component" value="Unassembled WGS sequence"/>
</dbReference>
<dbReference type="GO" id="GO:0007166">
    <property type="term" value="P:cell surface receptor signaling pathway"/>
    <property type="evidence" value="ECO:0007669"/>
    <property type="project" value="TreeGrafter"/>
</dbReference>
<dbReference type="SMART" id="SM00409">
    <property type="entry name" value="IG"/>
    <property type="match status" value="1"/>
</dbReference>
<feature type="signal peptide" evidence="3">
    <location>
        <begin position="1"/>
        <end position="21"/>
    </location>
</feature>
<dbReference type="PANTHER" id="PTHR23268:SF14">
    <property type="entry name" value="T CELL RECEPTOR BETA VARIABLE 12-3-RELATED"/>
    <property type="match status" value="1"/>
</dbReference>
<organism evidence="5 6">
    <name type="scientific">Lynx pardinus</name>
    <name type="common">Iberian lynx</name>
    <name type="synonym">Felis pardina</name>
    <dbReference type="NCBI Taxonomy" id="191816"/>
    <lineage>
        <taxon>Eukaryota</taxon>
        <taxon>Metazoa</taxon>
        <taxon>Chordata</taxon>
        <taxon>Craniata</taxon>
        <taxon>Vertebrata</taxon>
        <taxon>Euteleostomi</taxon>
        <taxon>Mammalia</taxon>
        <taxon>Eutheria</taxon>
        <taxon>Laurasiatheria</taxon>
        <taxon>Carnivora</taxon>
        <taxon>Feliformia</taxon>
        <taxon>Felidae</taxon>
        <taxon>Felinae</taxon>
        <taxon>Lynx</taxon>
    </lineage>
</organism>
<dbReference type="GO" id="GO:0005886">
    <property type="term" value="C:plasma membrane"/>
    <property type="evidence" value="ECO:0007669"/>
    <property type="project" value="TreeGrafter"/>
</dbReference>
<proteinExistence type="predicted"/>
<dbReference type="EMBL" id="CAAGRJ010038217">
    <property type="protein sequence ID" value="VFV45979.1"/>
    <property type="molecule type" value="Genomic_DNA"/>
</dbReference>
<dbReference type="InterPro" id="IPR013783">
    <property type="entry name" value="Ig-like_fold"/>
</dbReference>
<evidence type="ECO:0000256" key="1">
    <source>
        <dbReference type="ARBA" id="ARBA00022729"/>
    </source>
</evidence>
<dbReference type="SUPFAM" id="SSF48726">
    <property type="entry name" value="Immunoglobulin"/>
    <property type="match status" value="1"/>
</dbReference>
<evidence type="ECO:0000256" key="2">
    <source>
        <dbReference type="ARBA" id="ARBA00022859"/>
    </source>
</evidence>
<keyword evidence="1 3" id="KW-0732">Signal</keyword>
<sequence length="138" mass="15377">MGPRLLYCMAFCLLGAGPLDAEVTQTPGHLVKGKGHRATMYCVPIKGHSYVFWYQQILAKEFKFLISFQNEIDKTGMHKEGFSSEDILDKTEKFEDQFSAQCPKNSPCSLEIKSTEPGDSALYFCASSESTVLNVSFS</sequence>
<evidence type="ECO:0000256" key="3">
    <source>
        <dbReference type="SAM" id="SignalP"/>
    </source>
</evidence>
<feature type="chain" id="PRO_5019747270" description="Immunoglobulin domain-containing protein" evidence="3">
    <location>
        <begin position="22"/>
        <end position="138"/>
    </location>
</feature>
<dbReference type="InterPro" id="IPR003599">
    <property type="entry name" value="Ig_sub"/>
</dbReference>
<dbReference type="PANTHER" id="PTHR23268">
    <property type="entry name" value="T-CELL RECEPTOR BETA CHAIN"/>
    <property type="match status" value="1"/>
</dbReference>